<protein>
    <submittedName>
        <fullName evidence="1">Uncharacterized protein</fullName>
    </submittedName>
</protein>
<name>A0A099YDV2_LIMMU</name>
<reference evidence="1 2" key="1">
    <citation type="submission" date="2014-09" db="EMBL/GenBank/DDBJ databases">
        <title>Lactobacillus mucosae CRL573 Genome Sequencing.</title>
        <authorList>
            <person name="Bleckwedel J."/>
            <person name="Teran L.C."/>
            <person name="Bonacina J."/>
            <person name="Saavedra L."/>
            <person name="Mozzi F.B."/>
            <person name="Raya R.R."/>
        </authorList>
    </citation>
    <scope>NUCLEOTIDE SEQUENCE [LARGE SCALE GENOMIC DNA]</scope>
    <source>
        <strain evidence="1 2">CRL573</strain>
    </source>
</reference>
<gene>
    <name evidence="1" type="ORF">LX03_06690</name>
</gene>
<organism evidence="1 2">
    <name type="scientific">Limosilactobacillus mucosae</name>
    <name type="common">Lactobacillus mucosae</name>
    <dbReference type="NCBI Taxonomy" id="97478"/>
    <lineage>
        <taxon>Bacteria</taxon>
        <taxon>Bacillati</taxon>
        <taxon>Bacillota</taxon>
        <taxon>Bacilli</taxon>
        <taxon>Lactobacillales</taxon>
        <taxon>Lactobacillaceae</taxon>
        <taxon>Limosilactobacillus</taxon>
    </lineage>
</organism>
<dbReference type="EMBL" id="JROC01000033">
    <property type="protein sequence ID" value="KGL66750.1"/>
    <property type="molecule type" value="Genomic_DNA"/>
</dbReference>
<dbReference type="AlphaFoldDB" id="A0A099YDV2"/>
<evidence type="ECO:0000313" key="2">
    <source>
        <dbReference type="Proteomes" id="UP000030001"/>
    </source>
</evidence>
<comment type="caution">
    <text evidence="1">The sequence shown here is derived from an EMBL/GenBank/DDBJ whole genome shotgun (WGS) entry which is preliminary data.</text>
</comment>
<sequence>MKKNEIVLWAVAVLCAVLVVVSIPDTTKLKTVNAQIRQTQLKKKAVATQAAMNSPYSNEFDLKSAEQHAETTLKGAIAKELGDLHSKKDYQANKNSCKPHLANS</sequence>
<evidence type="ECO:0000313" key="1">
    <source>
        <dbReference type="EMBL" id="KGL66750.1"/>
    </source>
</evidence>
<dbReference type="Proteomes" id="UP000030001">
    <property type="component" value="Unassembled WGS sequence"/>
</dbReference>
<accession>A0A099YDV2</accession>
<proteinExistence type="predicted"/>